<feature type="region of interest" description="Disordered" evidence="8">
    <location>
        <begin position="127"/>
        <end position="160"/>
    </location>
</feature>
<feature type="compositionally biased region" description="Basic and acidic residues" evidence="8">
    <location>
        <begin position="127"/>
        <end position="136"/>
    </location>
</feature>
<evidence type="ECO:0000256" key="1">
    <source>
        <dbReference type="ARBA" id="ARBA00004245"/>
    </source>
</evidence>
<evidence type="ECO:0000256" key="8">
    <source>
        <dbReference type="SAM" id="MobiDB-lite"/>
    </source>
</evidence>
<evidence type="ECO:0000256" key="4">
    <source>
        <dbReference type="ARBA" id="ARBA00022701"/>
    </source>
</evidence>
<dbReference type="EMBL" id="LNFO01001057">
    <property type="protein sequence ID" value="KUF95816.1"/>
    <property type="molecule type" value="Genomic_DNA"/>
</dbReference>
<keyword evidence="7" id="KW-0206">Cytoskeleton</keyword>
<dbReference type="PANTHER" id="PTHR10625:SF26">
    <property type="entry name" value="HISTONE DEACETYLASE DOMAIN-CONTAINING PROTEIN"/>
    <property type="match status" value="1"/>
</dbReference>
<dbReference type="FunFam" id="3.30.740.10:FF:000001">
    <property type="entry name" value="Dynein light chain"/>
    <property type="match status" value="1"/>
</dbReference>
<dbReference type="InterPro" id="IPR037138">
    <property type="entry name" value="His_deacetylse_dom_sf"/>
</dbReference>
<dbReference type="GO" id="GO:0005737">
    <property type="term" value="C:cytoplasm"/>
    <property type="evidence" value="ECO:0007669"/>
    <property type="project" value="TreeGrafter"/>
</dbReference>
<comment type="subcellular location">
    <subcellularLocation>
        <location evidence="1">Cytoplasm</location>
        <location evidence="1">Cytoskeleton</location>
    </subcellularLocation>
</comment>
<dbReference type="GO" id="GO:0004407">
    <property type="term" value="F:histone deacetylase activity"/>
    <property type="evidence" value="ECO:0007669"/>
    <property type="project" value="TreeGrafter"/>
</dbReference>
<dbReference type="OrthoDB" id="424012at2759"/>
<keyword evidence="5" id="KW-0243">Dynein</keyword>
<comment type="caution">
    <text evidence="10">The sequence shown here is derived from an EMBL/GenBank/DDBJ whole genome shotgun (WGS) entry which is preliminary data.</text>
</comment>
<dbReference type="Proteomes" id="UP000052943">
    <property type="component" value="Unassembled WGS sequence"/>
</dbReference>
<feature type="compositionally biased region" description="Basic and acidic residues" evidence="8">
    <location>
        <begin position="18"/>
        <end position="27"/>
    </location>
</feature>
<dbReference type="InterPro" id="IPR019763">
    <property type="entry name" value="Dynein_light_1/2_CS"/>
</dbReference>
<dbReference type="SMART" id="SM01375">
    <property type="entry name" value="Dynein_light"/>
    <property type="match status" value="1"/>
</dbReference>
<name>A0A0W8DHR3_PHYNI</name>
<evidence type="ECO:0000256" key="6">
    <source>
        <dbReference type="ARBA" id="ARBA00023175"/>
    </source>
</evidence>
<dbReference type="SUPFAM" id="SSF54648">
    <property type="entry name" value="DLC"/>
    <property type="match status" value="1"/>
</dbReference>
<feature type="region of interest" description="Disordered" evidence="8">
    <location>
        <begin position="183"/>
        <end position="216"/>
    </location>
</feature>
<sequence>MEGTSKKPMWGSPLQDDDNQRQEHFNPEPEPPMESENDRLGVHTLLMLRTPPMMPSPHEKEAARHFEMHNSVISLLSSSPDTSSDSDTTSNGTDRSNGPHYMARNQSSSDVPMLNRMSSVSLIETRDARAEEKDNGEGSLKITSHLTSTHDAQPSLSRTEYVDDEGRYDHATKMPIPLNTMTQEKVHRKRPAPSPVSSRFGLNGAQHSRKRQSHASLTTMKKSFAGRGSASDGCLSTPTGGKGSTLAKLASNLLQQLENEAAGTLLVYQPTCLDHHNDSHQESRQRLCVLGGPEGVLHKDRFKDLKWANLNELRPARLNDILRVHTIEYIQHLERACGNLPEQNKKYLVGTLYDKHKGDKELTYAEWLQTEHALKCFEVGDQPSAGSFDMDSPISKSSYMAARMAAGAVCHAIDKVLNNETKNAFVVVRPPGHHAGPNGCVEGEGFHLRPEMCTCGFCLINNVCIGASYAMSNYSSPFYTPAISSMNSDSLLSSTKRANIQRVAIVDFDIHHGNGTEEVIRNLIPHKQNYPLPPSWAPVQFSSYKPWRDENDPDNVFFSSIHLYDDDNFYPCSGMGPHGCSPELEKSKNIVNLPLKVLGPKYLDERLKLTSKAKRSLMEQSSKTFRNNVTKKLIPALTKFQPDLIMLSAGFDGHADDFYYFLSEDDYGWITDQITAVADECCDGRIVSVLEGGYNVVPSKFQRPQPKSRKNATSNFHHAAKMHNRPVDEELDSVCFEPKSEGGEDTFELFACWIGGYRRDARRNEAAMSERKAVIKNADMHEDMQQDAVDCASQALEKYNIEKDIAAFIKKEFDKKYNPTWHCIVGRNFGSYVTHETKHFIYFYLGQVAILLFKSG</sequence>
<feature type="region of interest" description="Disordered" evidence="8">
    <location>
        <begin position="1"/>
        <end position="37"/>
    </location>
</feature>
<dbReference type="Pfam" id="PF00850">
    <property type="entry name" value="Hist_deacetyl"/>
    <property type="match status" value="2"/>
</dbReference>
<dbReference type="PROSITE" id="PS01239">
    <property type="entry name" value="DYNEIN_LIGHT_1"/>
    <property type="match status" value="1"/>
</dbReference>
<evidence type="ECO:0000313" key="11">
    <source>
        <dbReference type="Proteomes" id="UP000052943"/>
    </source>
</evidence>
<dbReference type="Gene3D" id="3.40.800.20">
    <property type="entry name" value="Histone deacetylase domain"/>
    <property type="match status" value="1"/>
</dbReference>
<dbReference type="GO" id="GO:0040029">
    <property type="term" value="P:epigenetic regulation of gene expression"/>
    <property type="evidence" value="ECO:0007669"/>
    <property type="project" value="TreeGrafter"/>
</dbReference>
<dbReference type="InterPro" id="IPR037177">
    <property type="entry name" value="DLC_sf"/>
</dbReference>
<protein>
    <submittedName>
        <fullName evidence="10">Dynein light chain 2</fullName>
    </submittedName>
</protein>
<feature type="compositionally biased region" description="Polar residues" evidence="8">
    <location>
        <begin position="104"/>
        <end position="114"/>
    </location>
</feature>
<feature type="compositionally biased region" description="Polar residues" evidence="8">
    <location>
        <begin position="141"/>
        <end position="158"/>
    </location>
</feature>
<feature type="compositionally biased region" description="Low complexity" evidence="8">
    <location>
        <begin position="76"/>
        <end position="96"/>
    </location>
</feature>
<dbReference type="InterPro" id="IPR023696">
    <property type="entry name" value="Ureohydrolase_dom_sf"/>
</dbReference>
<organism evidence="10 11">
    <name type="scientific">Phytophthora nicotianae</name>
    <name type="common">Potato buckeye rot agent</name>
    <name type="synonym">Phytophthora parasitica</name>
    <dbReference type="NCBI Taxonomy" id="4792"/>
    <lineage>
        <taxon>Eukaryota</taxon>
        <taxon>Sar</taxon>
        <taxon>Stramenopiles</taxon>
        <taxon>Oomycota</taxon>
        <taxon>Peronosporomycetes</taxon>
        <taxon>Peronosporales</taxon>
        <taxon>Peronosporaceae</taxon>
        <taxon>Phytophthora</taxon>
    </lineage>
</organism>
<dbReference type="GO" id="GO:0005874">
    <property type="term" value="C:microtubule"/>
    <property type="evidence" value="ECO:0007669"/>
    <property type="project" value="UniProtKB-KW"/>
</dbReference>
<accession>A0A0W8DHR3</accession>
<dbReference type="GO" id="GO:0030286">
    <property type="term" value="C:dynein complex"/>
    <property type="evidence" value="ECO:0007669"/>
    <property type="project" value="UniProtKB-KW"/>
</dbReference>
<dbReference type="PANTHER" id="PTHR10625">
    <property type="entry name" value="HISTONE DEACETYLASE HDAC1-RELATED"/>
    <property type="match status" value="1"/>
</dbReference>
<dbReference type="GO" id="GO:0000118">
    <property type="term" value="C:histone deacetylase complex"/>
    <property type="evidence" value="ECO:0007669"/>
    <property type="project" value="TreeGrafter"/>
</dbReference>
<dbReference type="STRING" id="4790.A0A0W8DHR3"/>
<gene>
    <name evidence="10" type="ORF">AM587_10014081</name>
</gene>
<feature type="region of interest" description="Disordered" evidence="8">
    <location>
        <begin position="76"/>
        <end position="114"/>
    </location>
</feature>
<evidence type="ECO:0000259" key="9">
    <source>
        <dbReference type="Pfam" id="PF00850"/>
    </source>
</evidence>
<evidence type="ECO:0000313" key="10">
    <source>
        <dbReference type="EMBL" id="KUF95816.1"/>
    </source>
</evidence>
<dbReference type="CDD" id="cd21452">
    <property type="entry name" value="DLC-like_DYNLL1_DYNLL2"/>
    <property type="match status" value="1"/>
</dbReference>
<dbReference type="AlphaFoldDB" id="A0A0W8DHR3"/>
<evidence type="ECO:0000256" key="2">
    <source>
        <dbReference type="ARBA" id="ARBA00010156"/>
    </source>
</evidence>
<keyword evidence="6" id="KW-0505">Motor protein</keyword>
<dbReference type="Pfam" id="PF01221">
    <property type="entry name" value="Dynein_light"/>
    <property type="match status" value="1"/>
</dbReference>
<keyword evidence="4" id="KW-0493">Microtubule</keyword>
<comment type="similarity">
    <text evidence="2">Belongs to the dynein light chain family.</text>
</comment>
<dbReference type="InterPro" id="IPR001372">
    <property type="entry name" value="Dynein_light_chain_typ-1/2"/>
</dbReference>
<dbReference type="SUPFAM" id="SSF52768">
    <property type="entry name" value="Arginase/deacetylase"/>
    <property type="match status" value="1"/>
</dbReference>
<feature type="domain" description="Histone deacetylase" evidence="9">
    <location>
        <begin position="307"/>
        <end position="474"/>
    </location>
</feature>
<evidence type="ECO:0000256" key="3">
    <source>
        <dbReference type="ARBA" id="ARBA00022490"/>
    </source>
</evidence>
<reference evidence="10 11" key="1">
    <citation type="submission" date="2015-11" db="EMBL/GenBank/DDBJ databases">
        <title>Genomes and virulence difference between two physiological races of Phytophthora nicotianae.</title>
        <authorList>
            <person name="Liu H."/>
            <person name="Ma X."/>
            <person name="Yu H."/>
            <person name="Fang D."/>
            <person name="Li Y."/>
            <person name="Wang X."/>
            <person name="Wang W."/>
            <person name="Dong Y."/>
            <person name="Xiao B."/>
        </authorList>
    </citation>
    <scope>NUCLEOTIDE SEQUENCE [LARGE SCALE GENOMIC DNA]</scope>
    <source>
        <strain evidence="11">race 0</strain>
    </source>
</reference>
<evidence type="ECO:0000256" key="5">
    <source>
        <dbReference type="ARBA" id="ARBA00023017"/>
    </source>
</evidence>
<evidence type="ECO:0000256" key="7">
    <source>
        <dbReference type="ARBA" id="ARBA00023212"/>
    </source>
</evidence>
<keyword evidence="3" id="KW-0963">Cytoplasm</keyword>
<dbReference type="GO" id="GO:0007017">
    <property type="term" value="P:microtubule-based process"/>
    <property type="evidence" value="ECO:0007669"/>
    <property type="project" value="InterPro"/>
</dbReference>
<proteinExistence type="inferred from homology"/>
<dbReference type="Gene3D" id="3.30.740.10">
    <property type="entry name" value="Protein Inhibitor Of Neuronal Nitric Oxide Synthase"/>
    <property type="match status" value="1"/>
</dbReference>
<dbReference type="InterPro" id="IPR023801">
    <property type="entry name" value="His_deacetylse_dom"/>
</dbReference>
<feature type="domain" description="Histone deacetylase" evidence="9">
    <location>
        <begin position="496"/>
        <end position="696"/>
    </location>
</feature>